<reference evidence="4" key="1">
    <citation type="journal article" date="2019" name="Int. J. Syst. Evol. Microbiol.">
        <title>The Global Catalogue of Microorganisms (GCM) 10K type strain sequencing project: providing services to taxonomists for standard genome sequencing and annotation.</title>
        <authorList>
            <consortium name="The Broad Institute Genomics Platform"/>
            <consortium name="The Broad Institute Genome Sequencing Center for Infectious Disease"/>
            <person name="Wu L."/>
            <person name="Ma J."/>
        </authorList>
    </citation>
    <scope>NUCLEOTIDE SEQUENCE [LARGE SCALE GENOMIC DNA]</scope>
    <source>
        <strain evidence="4">CECT 7956</strain>
    </source>
</reference>
<dbReference type="Pfam" id="PF04264">
    <property type="entry name" value="YceI"/>
    <property type="match status" value="1"/>
</dbReference>
<evidence type="ECO:0000313" key="3">
    <source>
        <dbReference type="EMBL" id="MFC3812809.1"/>
    </source>
</evidence>
<gene>
    <name evidence="3" type="ORF">ACFOOI_19250</name>
</gene>
<feature type="signal peptide" evidence="1">
    <location>
        <begin position="1"/>
        <end position="17"/>
    </location>
</feature>
<comment type="caution">
    <text evidence="3">The sequence shown here is derived from an EMBL/GenBank/DDBJ whole genome shotgun (WGS) entry which is preliminary data.</text>
</comment>
<dbReference type="Proteomes" id="UP001595616">
    <property type="component" value="Unassembled WGS sequence"/>
</dbReference>
<dbReference type="EMBL" id="JBHRYQ010000001">
    <property type="protein sequence ID" value="MFC3812809.1"/>
    <property type="molecule type" value="Genomic_DNA"/>
</dbReference>
<feature type="chain" id="PRO_5046556094" evidence="1">
    <location>
        <begin position="18"/>
        <end position="195"/>
    </location>
</feature>
<keyword evidence="1" id="KW-0732">Signal</keyword>
<dbReference type="SMART" id="SM00867">
    <property type="entry name" value="YceI"/>
    <property type="match status" value="1"/>
</dbReference>
<name>A0ABV7Z1X1_9BACT</name>
<dbReference type="SUPFAM" id="SSF101874">
    <property type="entry name" value="YceI-like"/>
    <property type="match status" value="1"/>
</dbReference>
<dbReference type="InterPro" id="IPR007372">
    <property type="entry name" value="Lipid/polyisoprenoid-bd_YceI"/>
</dbReference>
<protein>
    <submittedName>
        <fullName evidence="3">YceI family protein</fullName>
    </submittedName>
</protein>
<dbReference type="RefSeq" id="WP_379839714.1">
    <property type="nucleotide sequence ID" value="NZ_JBHRYQ010000001.1"/>
</dbReference>
<proteinExistence type="predicted"/>
<evidence type="ECO:0000256" key="1">
    <source>
        <dbReference type="SAM" id="SignalP"/>
    </source>
</evidence>
<feature type="domain" description="Lipid/polyisoprenoid-binding YceI-like" evidence="2">
    <location>
        <begin position="20"/>
        <end position="194"/>
    </location>
</feature>
<evidence type="ECO:0000259" key="2">
    <source>
        <dbReference type="SMART" id="SM00867"/>
    </source>
</evidence>
<keyword evidence="4" id="KW-1185">Reference proteome</keyword>
<dbReference type="Gene3D" id="2.40.128.110">
    <property type="entry name" value="Lipid/polyisoprenoid-binding, YceI-like"/>
    <property type="match status" value="1"/>
</dbReference>
<evidence type="ECO:0000313" key="4">
    <source>
        <dbReference type="Proteomes" id="UP001595616"/>
    </source>
</evidence>
<sequence>MRVIFIMIWLSFSSVFAQEKHALDLNRSTAFWKGRIFGGMHGNEGTIKFSAGEIALNSKGEPYAASFVIDMESIKNTNLKEPNQQLNIEMDLKSDKFFDSKRYPKGYFKSTQIRKNGAGEYSVQGDLTVKGISKPIVIKVKLTNTIDGLNASSDFTFYRSHWGVNLSTPNVLYTNIGEGLIAEEVPMSFQMVFAK</sequence>
<organism evidence="3 4">
    <name type="scientific">Lacihabitans lacunae</name>
    <dbReference type="NCBI Taxonomy" id="1028214"/>
    <lineage>
        <taxon>Bacteria</taxon>
        <taxon>Pseudomonadati</taxon>
        <taxon>Bacteroidota</taxon>
        <taxon>Cytophagia</taxon>
        <taxon>Cytophagales</taxon>
        <taxon>Leadbetterellaceae</taxon>
        <taxon>Lacihabitans</taxon>
    </lineage>
</organism>
<dbReference type="InterPro" id="IPR036761">
    <property type="entry name" value="TTHA0802/YceI-like_sf"/>
</dbReference>
<accession>A0ABV7Z1X1</accession>
<dbReference type="PANTHER" id="PTHR34406:SF1">
    <property type="entry name" value="PROTEIN YCEI"/>
    <property type="match status" value="1"/>
</dbReference>
<dbReference type="PANTHER" id="PTHR34406">
    <property type="entry name" value="PROTEIN YCEI"/>
    <property type="match status" value="1"/>
</dbReference>